<dbReference type="Proteomes" id="UP001501495">
    <property type="component" value="Unassembled WGS sequence"/>
</dbReference>
<dbReference type="SMART" id="SM00382">
    <property type="entry name" value="AAA"/>
    <property type="match status" value="2"/>
</dbReference>
<dbReference type="Gene3D" id="3.40.50.300">
    <property type="entry name" value="P-loop containing nucleotide triphosphate hydrolases"/>
    <property type="match status" value="2"/>
</dbReference>
<feature type="coiled-coil region" evidence="4">
    <location>
        <begin position="305"/>
        <end position="332"/>
    </location>
</feature>
<feature type="domain" description="ABC transporter" evidence="5">
    <location>
        <begin position="326"/>
        <end position="541"/>
    </location>
</feature>
<dbReference type="InterPro" id="IPR003593">
    <property type="entry name" value="AAA+_ATPase"/>
</dbReference>
<dbReference type="EMBL" id="BAAAZH010000005">
    <property type="protein sequence ID" value="GAA4110934.1"/>
    <property type="molecule type" value="Genomic_DNA"/>
</dbReference>
<dbReference type="Pfam" id="PF00005">
    <property type="entry name" value="ABC_tran"/>
    <property type="match status" value="2"/>
</dbReference>
<evidence type="ECO:0000259" key="5">
    <source>
        <dbReference type="PROSITE" id="PS50893"/>
    </source>
</evidence>
<dbReference type="InterPro" id="IPR003439">
    <property type="entry name" value="ABC_transporter-like_ATP-bd"/>
</dbReference>
<evidence type="ECO:0000313" key="7">
    <source>
        <dbReference type="Proteomes" id="UP001501495"/>
    </source>
</evidence>
<dbReference type="InterPro" id="IPR027417">
    <property type="entry name" value="P-loop_NTPase"/>
</dbReference>
<proteinExistence type="predicted"/>
<evidence type="ECO:0000256" key="2">
    <source>
        <dbReference type="ARBA" id="ARBA00022741"/>
    </source>
</evidence>
<dbReference type="RefSeq" id="WP_344731778.1">
    <property type="nucleotide sequence ID" value="NZ_BAAAZH010000005.1"/>
</dbReference>
<organism evidence="6 7">
    <name type="scientific">Nocardioides fonticola</name>
    <dbReference type="NCBI Taxonomy" id="450363"/>
    <lineage>
        <taxon>Bacteria</taxon>
        <taxon>Bacillati</taxon>
        <taxon>Actinomycetota</taxon>
        <taxon>Actinomycetes</taxon>
        <taxon>Propionibacteriales</taxon>
        <taxon>Nocardioidaceae</taxon>
        <taxon>Nocardioides</taxon>
    </lineage>
</organism>
<dbReference type="PANTHER" id="PTHR19211">
    <property type="entry name" value="ATP-BINDING TRANSPORT PROTEIN-RELATED"/>
    <property type="match status" value="1"/>
</dbReference>
<dbReference type="InterPro" id="IPR050611">
    <property type="entry name" value="ABCF"/>
</dbReference>
<keyword evidence="1" id="KW-0677">Repeat</keyword>
<gene>
    <name evidence="6" type="ORF">GCM10022215_06440</name>
</gene>
<comment type="caution">
    <text evidence="6">The sequence shown here is derived from an EMBL/GenBank/DDBJ whole genome shotgun (WGS) entry which is preliminary data.</text>
</comment>
<evidence type="ECO:0000256" key="3">
    <source>
        <dbReference type="ARBA" id="ARBA00022840"/>
    </source>
</evidence>
<protein>
    <submittedName>
        <fullName evidence="6">ABC-F family ATP-binding cassette domain-containing protein</fullName>
    </submittedName>
</protein>
<accession>A0ABP7XBW8</accession>
<keyword evidence="3 6" id="KW-0067">ATP-binding</keyword>
<dbReference type="PROSITE" id="PS50893">
    <property type="entry name" value="ABC_TRANSPORTER_2"/>
    <property type="match status" value="2"/>
</dbReference>
<dbReference type="CDD" id="cd03221">
    <property type="entry name" value="ABCF_EF-3"/>
    <property type="match status" value="1"/>
</dbReference>
<evidence type="ECO:0000256" key="1">
    <source>
        <dbReference type="ARBA" id="ARBA00022737"/>
    </source>
</evidence>
<dbReference type="PANTHER" id="PTHR19211:SF6">
    <property type="entry name" value="BLL7188 PROTEIN"/>
    <property type="match status" value="1"/>
</dbReference>
<feature type="domain" description="ABC transporter" evidence="5">
    <location>
        <begin position="7"/>
        <end position="239"/>
    </location>
</feature>
<keyword evidence="7" id="KW-1185">Reference proteome</keyword>
<keyword evidence="2" id="KW-0547">Nucleotide-binding</keyword>
<name>A0ABP7XBW8_9ACTN</name>
<dbReference type="SUPFAM" id="SSF52540">
    <property type="entry name" value="P-loop containing nucleoside triphosphate hydrolases"/>
    <property type="match status" value="2"/>
</dbReference>
<dbReference type="GO" id="GO:0005524">
    <property type="term" value="F:ATP binding"/>
    <property type="evidence" value="ECO:0007669"/>
    <property type="project" value="UniProtKB-KW"/>
</dbReference>
<sequence length="541" mass="58009">MSTPASITAAGLAFAWPDGTPVVSGLDLVVAPGHAGLVGANGTGKSTLLRLLAGVLTPSAGRIVADGEVSYLPQGLVLRQDLPAEDLLGIGSTRRALRRIEGGSTAAADYDVVGADWDVEERTGAMLERLGLPAPLLDRRVGELSGGEVMRLAVAGLLLRRPAILLLDEPTNDLDLDARRRLHDVLATWPGTLVVVSHDRELLERLDRIGDLTRPPGGGPLQLTWYGGPLSAYEARVAAEQDAARQAVTTARADVRRQQHDRQEAERLLAQRKRQGARTAQRTNMGKGAQDFWRNRSERNAADYRRLHDARLEQARQQLTAAEERLREDDRVRIDLPGTAVPRGRRVLTARGLLTRADPADATGLDLELVGPERLAIVGPNGSGKTTLVRTLVGELAPAAGSVEQHVPVGVLAQRQDLLDDASSVAANAAARAPEVDATTLRARLARFLFRGAAADRPVGALSGGERFRATLAVVLLADPPPQLLVLDEPTNNLDFASVDVLVDALAAYEGALIVVSHDEHFLDRLDLDRRLRLGEGSPDE</sequence>
<evidence type="ECO:0000256" key="4">
    <source>
        <dbReference type="SAM" id="Coils"/>
    </source>
</evidence>
<keyword evidence="4" id="KW-0175">Coiled coil</keyword>
<reference evidence="7" key="1">
    <citation type="journal article" date="2019" name="Int. J. Syst. Evol. Microbiol.">
        <title>The Global Catalogue of Microorganisms (GCM) 10K type strain sequencing project: providing services to taxonomists for standard genome sequencing and annotation.</title>
        <authorList>
            <consortium name="The Broad Institute Genomics Platform"/>
            <consortium name="The Broad Institute Genome Sequencing Center for Infectious Disease"/>
            <person name="Wu L."/>
            <person name="Ma J."/>
        </authorList>
    </citation>
    <scope>NUCLEOTIDE SEQUENCE [LARGE SCALE GENOMIC DNA]</scope>
    <source>
        <strain evidence="7">JCM 16703</strain>
    </source>
</reference>
<evidence type="ECO:0000313" key="6">
    <source>
        <dbReference type="EMBL" id="GAA4110934.1"/>
    </source>
</evidence>